<proteinExistence type="predicted"/>
<accession>A0A813U5F2</accession>
<dbReference type="Proteomes" id="UP000663879">
    <property type="component" value="Unassembled WGS sequence"/>
</dbReference>
<evidence type="ECO:0000256" key="1">
    <source>
        <dbReference type="SAM" id="MobiDB-lite"/>
    </source>
</evidence>
<reference evidence="2" key="1">
    <citation type="submission" date="2021-02" db="EMBL/GenBank/DDBJ databases">
        <authorList>
            <person name="Nowell W R."/>
        </authorList>
    </citation>
    <scope>NUCLEOTIDE SEQUENCE</scope>
    <source>
        <strain evidence="2">Ploen Becks lab</strain>
    </source>
</reference>
<protein>
    <submittedName>
        <fullName evidence="2">Uncharacterized protein</fullName>
    </submittedName>
</protein>
<gene>
    <name evidence="2" type="ORF">OXX778_LOCUS7566</name>
</gene>
<feature type="region of interest" description="Disordered" evidence="1">
    <location>
        <begin position="122"/>
        <end position="142"/>
    </location>
</feature>
<evidence type="ECO:0000313" key="3">
    <source>
        <dbReference type="Proteomes" id="UP000663879"/>
    </source>
</evidence>
<organism evidence="2 3">
    <name type="scientific">Brachionus calyciflorus</name>
    <dbReference type="NCBI Taxonomy" id="104777"/>
    <lineage>
        <taxon>Eukaryota</taxon>
        <taxon>Metazoa</taxon>
        <taxon>Spiralia</taxon>
        <taxon>Gnathifera</taxon>
        <taxon>Rotifera</taxon>
        <taxon>Eurotatoria</taxon>
        <taxon>Monogononta</taxon>
        <taxon>Pseudotrocha</taxon>
        <taxon>Ploima</taxon>
        <taxon>Brachionidae</taxon>
        <taxon>Brachionus</taxon>
    </lineage>
</organism>
<keyword evidence="3" id="KW-1185">Reference proteome</keyword>
<evidence type="ECO:0000313" key="2">
    <source>
        <dbReference type="EMBL" id="CAF0822953.1"/>
    </source>
</evidence>
<sequence>MNEMYQKDYGGDSNQFNFDNTAKKKEIFNYIDNYSQPNLDVNHNQNMTIRNQRSFNSLNSKNSLQNSNSVEPERYWNDWFGRPGAGAPKWTAYKQNLDKMLEPNSNDVFYYNKPYVPTVASQVKSPRKPRSNHHNNYEMIFN</sequence>
<dbReference type="OrthoDB" id="8185397at2759"/>
<dbReference type="EMBL" id="CAJNOC010000973">
    <property type="protein sequence ID" value="CAF0822953.1"/>
    <property type="molecule type" value="Genomic_DNA"/>
</dbReference>
<dbReference type="AlphaFoldDB" id="A0A813U5F2"/>
<name>A0A813U5F2_9BILA</name>
<comment type="caution">
    <text evidence="2">The sequence shown here is derived from an EMBL/GenBank/DDBJ whole genome shotgun (WGS) entry which is preliminary data.</text>
</comment>